<dbReference type="KEGG" id="bbev:BBEV_0548"/>
<dbReference type="AlphaFoldDB" id="A0A1D7QSI5"/>
<evidence type="ECO:0000313" key="2">
    <source>
        <dbReference type="Proteomes" id="UP000094463"/>
    </source>
</evidence>
<dbReference type="EMBL" id="CP012502">
    <property type="protein sequence ID" value="AOM81941.1"/>
    <property type="molecule type" value="Genomic_DNA"/>
</dbReference>
<evidence type="ECO:0000313" key="1">
    <source>
        <dbReference type="EMBL" id="AOM81941.1"/>
    </source>
</evidence>
<sequence length="67" mass="7453">MQGDPCGISVSGRIPEKCKQKGMREKDTALPTSRTVRPLRVRFTAILFSHACITSNTEKESVFQLIS</sequence>
<protein>
    <submittedName>
        <fullName evidence="1">Uncharacterized protein</fullName>
    </submittedName>
</protein>
<gene>
    <name evidence="1" type="ORF">BBEV_0548</name>
</gene>
<organism evidence="1 2">
    <name type="scientific">Salisediminibacterium beveridgei</name>
    <dbReference type="NCBI Taxonomy" id="632773"/>
    <lineage>
        <taxon>Bacteria</taxon>
        <taxon>Bacillati</taxon>
        <taxon>Bacillota</taxon>
        <taxon>Bacilli</taxon>
        <taxon>Bacillales</taxon>
        <taxon>Bacillaceae</taxon>
        <taxon>Salisediminibacterium</taxon>
    </lineage>
</organism>
<keyword evidence="2" id="KW-1185">Reference proteome</keyword>
<proteinExistence type="predicted"/>
<dbReference type="Proteomes" id="UP000094463">
    <property type="component" value="Chromosome"/>
</dbReference>
<name>A0A1D7QSI5_9BACI</name>
<accession>A0A1D7QSI5</accession>
<reference evidence="1 2" key="1">
    <citation type="submission" date="2015-08" db="EMBL/GenBank/DDBJ databases">
        <title>The complete genome sequence of Bacillus beveridgei MLTeJB.</title>
        <authorList>
            <person name="Hanson T.E."/>
            <person name="Mesa C."/>
            <person name="Basesman S.M."/>
            <person name="Oremland R.S."/>
        </authorList>
    </citation>
    <scope>NUCLEOTIDE SEQUENCE [LARGE SCALE GENOMIC DNA]</scope>
    <source>
        <strain evidence="1 2">MLTeJB</strain>
    </source>
</reference>